<keyword evidence="1" id="KW-0812">Transmembrane</keyword>
<accession>A0A2U1SRN7</accession>
<evidence type="ECO:0000313" key="4">
    <source>
        <dbReference type="Proteomes" id="UP000245137"/>
    </source>
</evidence>
<dbReference type="OrthoDB" id="9767863at2"/>
<evidence type="ECO:0000256" key="1">
    <source>
        <dbReference type="SAM" id="Phobius"/>
    </source>
</evidence>
<feature type="transmembrane region" description="Helical" evidence="1">
    <location>
        <begin position="197"/>
        <end position="218"/>
    </location>
</feature>
<organism evidence="3 4">
    <name type="scientific">Methylosinus sporium</name>
    <dbReference type="NCBI Taxonomy" id="428"/>
    <lineage>
        <taxon>Bacteria</taxon>
        <taxon>Pseudomonadati</taxon>
        <taxon>Pseudomonadota</taxon>
        <taxon>Alphaproteobacteria</taxon>
        <taxon>Hyphomicrobiales</taxon>
        <taxon>Methylocystaceae</taxon>
        <taxon>Methylosinus</taxon>
    </lineage>
</organism>
<keyword evidence="4" id="KW-1185">Reference proteome</keyword>
<dbReference type="GO" id="GO:0000271">
    <property type="term" value="P:polysaccharide biosynthetic process"/>
    <property type="evidence" value="ECO:0007669"/>
    <property type="project" value="TreeGrafter"/>
</dbReference>
<feature type="transmembrane region" description="Helical" evidence="1">
    <location>
        <begin position="12"/>
        <end position="33"/>
    </location>
</feature>
<feature type="transmembrane region" description="Helical" evidence="1">
    <location>
        <begin position="93"/>
        <end position="111"/>
    </location>
</feature>
<gene>
    <name evidence="3" type="ORF">C5689_09070</name>
</gene>
<dbReference type="PANTHER" id="PTHR23028:SF131">
    <property type="entry name" value="BLR2367 PROTEIN"/>
    <property type="match status" value="1"/>
</dbReference>
<dbReference type="PANTHER" id="PTHR23028">
    <property type="entry name" value="ACETYLTRANSFERASE"/>
    <property type="match status" value="1"/>
</dbReference>
<reference evidence="3 4" key="1">
    <citation type="journal article" date="2018" name="Appl. Microbiol. Biotechnol.">
        <title>Co-cultivation of the strictly anaerobic methanogen Methanosarcina barkeri with aerobic methanotrophs in an oxygen-limited membrane bioreactor.</title>
        <authorList>
            <person name="In 't Zandt M.H."/>
            <person name="van den Bosch T.J.M."/>
            <person name="Rijkers R."/>
            <person name="van Kessel M.A.H.J."/>
            <person name="Jetten M.S.M."/>
            <person name="Welte C.U."/>
        </authorList>
    </citation>
    <scope>NUCLEOTIDE SEQUENCE [LARGE SCALE GENOMIC DNA]</scope>
    <source>
        <strain evidence="3 4">DSM 17706</strain>
    </source>
</reference>
<dbReference type="GO" id="GO:0016020">
    <property type="term" value="C:membrane"/>
    <property type="evidence" value="ECO:0007669"/>
    <property type="project" value="TreeGrafter"/>
</dbReference>
<dbReference type="GO" id="GO:0016747">
    <property type="term" value="F:acyltransferase activity, transferring groups other than amino-acyl groups"/>
    <property type="evidence" value="ECO:0007669"/>
    <property type="project" value="InterPro"/>
</dbReference>
<dbReference type="EMBL" id="PUIV01000010">
    <property type="protein sequence ID" value="PWB94253.1"/>
    <property type="molecule type" value="Genomic_DNA"/>
</dbReference>
<dbReference type="Pfam" id="PF01757">
    <property type="entry name" value="Acyl_transf_3"/>
    <property type="match status" value="1"/>
</dbReference>
<evidence type="ECO:0000313" key="3">
    <source>
        <dbReference type="EMBL" id="PWB94253.1"/>
    </source>
</evidence>
<keyword evidence="1" id="KW-1133">Transmembrane helix</keyword>
<feature type="domain" description="Acyltransferase 3" evidence="2">
    <location>
        <begin position="13"/>
        <end position="332"/>
    </location>
</feature>
<keyword evidence="1" id="KW-0472">Membrane</keyword>
<sequence>MAAVVEKNAHLVAIQWLRAIAAAMVVLHHAGYYANSVREQYGAAHADFLGVSFWWFGIHIFFVVSGFIMIYTTRDFGSPGAWRKFLWRRLLRIAPLYWIVTTVAVVLLLIFPHSLDITSDRLAYVLKSYAFIPVLRSEGDLRPIVGQGWTLDTEMFFYAAFALATVLPRRLGVLALSGSFCLLVALGRNLTSASPILFTWTDGLLLEFLFGVYLGLAFEHGLRISNVMRLAAITLGLGLLALEMKGPTFLTSGIPAALIVGGATLGPALRETSATRWLTYLGDASYSLYLTHTFIVRPLRNLWVVAIGDRAPADFLILAALFASIVFAVAVYRFVEKPITTYLHRRFAARAKPPRESSAIALALK</sequence>
<name>A0A2U1SRN7_METSR</name>
<feature type="transmembrane region" description="Helical" evidence="1">
    <location>
        <begin position="249"/>
        <end position="269"/>
    </location>
</feature>
<protein>
    <submittedName>
        <fullName evidence="3">Exopolysaccharide production protein exoz</fullName>
    </submittedName>
</protein>
<dbReference type="RefSeq" id="WP_108916950.1">
    <property type="nucleotide sequence ID" value="NZ_BGJY01000012.1"/>
</dbReference>
<feature type="transmembrane region" description="Helical" evidence="1">
    <location>
        <begin position="315"/>
        <end position="335"/>
    </location>
</feature>
<dbReference type="Proteomes" id="UP000245137">
    <property type="component" value="Unassembled WGS sequence"/>
</dbReference>
<proteinExistence type="predicted"/>
<dbReference type="AlphaFoldDB" id="A0A2U1SRN7"/>
<feature type="transmembrane region" description="Helical" evidence="1">
    <location>
        <begin position="224"/>
        <end position="242"/>
    </location>
</feature>
<evidence type="ECO:0000259" key="2">
    <source>
        <dbReference type="Pfam" id="PF01757"/>
    </source>
</evidence>
<comment type="caution">
    <text evidence="3">The sequence shown here is derived from an EMBL/GenBank/DDBJ whole genome shotgun (WGS) entry which is preliminary data.</text>
</comment>
<dbReference type="InterPro" id="IPR002656">
    <property type="entry name" value="Acyl_transf_3_dom"/>
</dbReference>
<dbReference type="InterPro" id="IPR050879">
    <property type="entry name" value="Acyltransferase_3"/>
</dbReference>
<feature type="transmembrane region" description="Helical" evidence="1">
    <location>
        <begin position="53"/>
        <end position="72"/>
    </location>
</feature>